<dbReference type="GO" id="GO:0000976">
    <property type="term" value="F:transcription cis-regulatory region binding"/>
    <property type="evidence" value="ECO:0007669"/>
    <property type="project" value="TreeGrafter"/>
</dbReference>
<evidence type="ECO:0000256" key="2">
    <source>
        <dbReference type="ARBA" id="ARBA00023125"/>
    </source>
</evidence>
<name>A0A380JCF9_STRDO</name>
<dbReference type="PANTHER" id="PTHR47894:SF1">
    <property type="entry name" value="HTH-TYPE TRANSCRIPTIONAL REGULATOR VQSM"/>
    <property type="match status" value="1"/>
</dbReference>
<evidence type="ECO:0000256" key="3">
    <source>
        <dbReference type="ARBA" id="ARBA00023163"/>
    </source>
</evidence>
<dbReference type="SUPFAM" id="SSF46689">
    <property type="entry name" value="Homeodomain-like"/>
    <property type="match status" value="1"/>
</dbReference>
<dbReference type="EMBL" id="UHFA01000002">
    <property type="protein sequence ID" value="SUN35775.1"/>
    <property type="molecule type" value="Genomic_DNA"/>
</dbReference>
<accession>A0A380JCF9</accession>
<dbReference type="InterPro" id="IPR009057">
    <property type="entry name" value="Homeodomain-like_sf"/>
</dbReference>
<sequence length="325" mass="36917">MKLAVTRGLEDYLKTLGLDFSSLLHKAAIPNKLRNEEIELTSLEYFRLLDELDRVLDEKEIRALSQIANLQLLVPAFFAALSAKNGLEALERFAHFKKLVGPIEVELMVTELSVSVHFSYALRQFDLPKLAVLNEQLLLLNLLKTGTGQSIQPILLESPFDYEEETLAEFGQLVQKSTYNQLVFARVDLDQPFITQNNIMWHYLEPELNKHLASLEGEKSFATYVQEELLSAIPAGNFLVEDIAQRLGLSSRTLQRNLKAENTSFKEQVQAVQKAMAVSYLQLNLSTEEIADLLGYTEVAAFSRAFKKWLGMTVTDYRKRLLVSE</sequence>
<proteinExistence type="predicted"/>
<evidence type="ECO:0000256" key="1">
    <source>
        <dbReference type="ARBA" id="ARBA00023015"/>
    </source>
</evidence>
<dbReference type="AlphaFoldDB" id="A0A380JCF9"/>
<dbReference type="GO" id="GO:0003700">
    <property type="term" value="F:DNA-binding transcription factor activity"/>
    <property type="evidence" value="ECO:0007669"/>
    <property type="project" value="InterPro"/>
</dbReference>
<gene>
    <name evidence="5" type="primary">ureR</name>
    <name evidence="5" type="ORF">NCTC11391_00814</name>
</gene>
<dbReference type="PANTHER" id="PTHR47894">
    <property type="entry name" value="HTH-TYPE TRANSCRIPTIONAL REGULATOR GADX"/>
    <property type="match status" value="1"/>
</dbReference>
<keyword evidence="6" id="KW-1185">Reference proteome</keyword>
<evidence type="ECO:0000313" key="5">
    <source>
        <dbReference type="EMBL" id="SUN35775.1"/>
    </source>
</evidence>
<dbReference type="GO" id="GO:0005829">
    <property type="term" value="C:cytosol"/>
    <property type="evidence" value="ECO:0007669"/>
    <property type="project" value="TreeGrafter"/>
</dbReference>
<dbReference type="Proteomes" id="UP000254082">
    <property type="component" value="Unassembled WGS sequence"/>
</dbReference>
<organism evidence="5 6">
    <name type="scientific">Streptococcus downei MFe28</name>
    <dbReference type="NCBI Taxonomy" id="764290"/>
    <lineage>
        <taxon>Bacteria</taxon>
        <taxon>Bacillati</taxon>
        <taxon>Bacillota</taxon>
        <taxon>Bacilli</taxon>
        <taxon>Lactobacillales</taxon>
        <taxon>Streptococcaceae</taxon>
        <taxon>Streptococcus</taxon>
    </lineage>
</organism>
<dbReference type="RefSeq" id="WP_003000980.1">
    <property type="nucleotide sequence ID" value="NZ_UHFA01000002.1"/>
</dbReference>
<keyword evidence="1" id="KW-0805">Transcription regulation</keyword>
<keyword evidence="2" id="KW-0238">DNA-binding</keyword>
<protein>
    <submittedName>
        <fullName evidence="5">AraC family transcriptional regulator</fullName>
    </submittedName>
</protein>
<dbReference type="OrthoDB" id="5582699at2"/>
<dbReference type="Pfam" id="PF12833">
    <property type="entry name" value="HTH_18"/>
    <property type="match status" value="1"/>
</dbReference>
<evidence type="ECO:0000313" key="6">
    <source>
        <dbReference type="Proteomes" id="UP000254082"/>
    </source>
</evidence>
<dbReference type="Gene3D" id="1.10.10.60">
    <property type="entry name" value="Homeodomain-like"/>
    <property type="match status" value="1"/>
</dbReference>
<dbReference type="SMART" id="SM00342">
    <property type="entry name" value="HTH_ARAC"/>
    <property type="match status" value="1"/>
</dbReference>
<dbReference type="InterPro" id="IPR018060">
    <property type="entry name" value="HTH_AraC"/>
</dbReference>
<dbReference type="PROSITE" id="PS01124">
    <property type="entry name" value="HTH_ARAC_FAMILY_2"/>
    <property type="match status" value="1"/>
</dbReference>
<reference evidence="5 6" key="1">
    <citation type="submission" date="2018-06" db="EMBL/GenBank/DDBJ databases">
        <authorList>
            <consortium name="Pathogen Informatics"/>
            <person name="Doyle S."/>
        </authorList>
    </citation>
    <scope>NUCLEOTIDE SEQUENCE [LARGE SCALE GENOMIC DNA]</scope>
    <source>
        <strain evidence="6">NCTC 11391</strain>
    </source>
</reference>
<evidence type="ECO:0000259" key="4">
    <source>
        <dbReference type="PROSITE" id="PS01124"/>
    </source>
</evidence>
<feature type="domain" description="HTH araC/xylS-type" evidence="4">
    <location>
        <begin position="219"/>
        <end position="320"/>
    </location>
</feature>
<keyword evidence="3" id="KW-0804">Transcription</keyword>